<gene>
    <name evidence="3" type="ORF">WG66_16399</name>
</gene>
<feature type="domain" description="C2H2-type" evidence="2">
    <location>
        <begin position="219"/>
        <end position="241"/>
    </location>
</feature>
<evidence type="ECO:0000313" key="3">
    <source>
        <dbReference type="EMBL" id="KTB31036.1"/>
    </source>
</evidence>
<proteinExistence type="predicted"/>
<comment type="caution">
    <text evidence="3">The sequence shown here is derived from an EMBL/GenBank/DDBJ whole genome shotgun (WGS) entry which is preliminary data.</text>
</comment>
<sequence length="278" mass="30421">MSLTLPIEDISRLRVFAHLNNSGLPVLSLSLRSTAAGTESGMKPPPSGIYINFERTNEGGCWSLAMKAIFEEKTDNQGSLQDPLADSMQRPATNISSIISSTSLDFSTFTAEFPDPLSFFAASFGSQIDQDPTMLSNVPSGPGANQALPMLPFPLIPEPEQPSFSSPATTTHIQQSETQPYSSSSSSPSNGPEYADSPPSSGPERIHTHPKKPKRKLPCTMGCSEQFSRQHDRFRHEVSKHGLETKWVCEKCRGFFSNEKSLNIHKCSSGTRWRIAVT</sequence>
<evidence type="ECO:0000256" key="1">
    <source>
        <dbReference type="SAM" id="MobiDB-lite"/>
    </source>
</evidence>
<dbReference type="Proteomes" id="UP000054988">
    <property type="component" value="Unassembled WGS sequence"/>
</dbReference>
<reference evidence="3 4" key="1">
    <citation type="submission" date="2015-12" db="EMBL/GenBank/DDBJ databases">
        <title>Draft genome sequence of Moniliophthora roreri, the causal agent of frosty pod rot of cacao.</title>
        <authorList>
            <person name="Aime M.C."/>
            <person name="Diaz-Valderrama J.R."/>
            <person name="Kijpornyongpan T."/>
            <person name="Phillips-Mora W."/>
        </authorList>
    </citation>
    <scope>NUCLEOTIDE SEQUENCE [LARGE SCALE GENOMIC DNA]</scope>
    <source>
        <strain evidence="3 4">MCA 2952</strain>
    </source>
</reference>
<feature type="compositionally biased region" description="Polar residues" evidence="1">
    <location>
        <begin position="162"/>
        <end position="181"/>
    </location>
</feature>
<dbReference type="EMBL" id="LATX01002353">
    <property type="protein sequence ID" value="KTB31036.1"/>
    <property type="molecule type" value="Genomic_DNA"/>
</dbReference>
<dbReference type="AlphaFoldDB" id="A0A0W0F414"/>
<dbReference type="PROSITE" id="PS00028">
    <property type="entry name" value="ZINC_FINGER_C2H2_1"/>
    <property type="match status" value="1"/>
</dbReference>
<feature type="compositionally biased region" description="Basic residues" evidence="1">
    <location>
        <begin position="208"/>
        <end position="217"/>
    </location>
</feature>
<accession>A0A0W0F414</accession>
<dbReference type="InterPro" id="IPR013087">
    <property type="entry name" value="Znf_C2H2_type"/>
</dbReference>
<name>A0A0W0F414_MONRR</name>
<evidence type="ECO:0000259" key="2">
    <source>
        <dbReference type="PROSITE" id="PS00028"/>
    </source>
</evidence>
<protein>
    <recommendedName>
        <fullName evidence="2">C2H2-type domain-containing protein</fullName>
    </recommendedName>
</protein>
<feature type="compositionally biased region" description="Pro residues" evidence="1">
    <location>
        <begin position="151"/>
        <end position="160"/>
    </location>
</feature>
<organism evidence="3 4">
    <name type="scientific">Moniliophthora roreri</name>
    <name type="common">Frosty pod rot fungus</name>
    <name type="synonym">Monilia roreri</name>
    <dbReference type="NCBI Taxonomy" id="221103"/>
    <lineage>
        <taxon>Eukaryota</taxon>
        <taxon>Fungi</taxon>
        <taxon>Dikarya</taxon>
        <taxon>Basidiomycota</taxon>
        <taxon>Agaricomycotina</taxon>
        <taxon>Agaricomycetes</taxon>
        <taxon>Agaricomycetidae</taxon>
        <taxon>Agaricales</taxon>
        <taxon>Marasmiineae</taxon>
        <taxon>Marasmiaceae</taxon>
        <taxon>Moniliophthora</taxon>
    </lineage>
</organism>
<evidence type="ECO:0000313" key="4">
    <source>
        <dbReference type="Proteomes" id="UP000054988"/>
    </source>
</evidence>
<feature type="region of interest" description="Disordered" evidence="1">
    <location>
        <begin position="132"/>
        <end position="220"/>
    </location>
</feature>